<evidence type="ECO:0000313" key="5">
    <source>
        <dbReference type="EMBL" id="KAK4741048.1"/>
    </source>
</evidence>
<keyword evidence="3" id="KW-0722">Serine protease inhibitor</keyword>
<keyword evidence="2" id="KW-0646">Protease inhibitor</keyword>
<sequence length="80" mass="8621">MGGRNAYLVVLLVVFGAFLLENNNKVFVTSTTACLQYCLDVDYMTCPSTGEEQLSPRCNCCMAPQGCTLHLSDGTSITCS</sequence>
<keyword evidence="6" id="KW-1185">Reference proteome</keyword>
<evidence type="ECO:0000256" key="3">
    <source>
        <dbReference type="ARBA" id="ARBA00022900"/>
    </source>
</evidence>
<organism evidence="5 6">
    <name type="scientific">Trapa incisa</name>
    <dbReference type="NCBI Taxonomy" id="236973"/>
    <lineage>
        <taxon>Eukaryota</taxon>
        <taxon>Viridiplantae</taxon>
        <taxon>Streptophyta</taxon>
        <taxon>Embryophyta</taxon>
        <taxon>Tracheophyta</taxon>
        <taxon>Spermatophyta</taxon>
        <taxon>Magnoliopsida</taxon>
        <taxon>eudicotyledons</taxon>
        <taxon>Gunneridae</taxon>
        <taxon>Pentapetalae</taxon>
        <taxon>rosids</taxon>
        <taxon>malvids</taxon>
        <taxon>Myrtales</taxon>
        <taxon>Lythraceae</taxon>
        <taxon>Trapa</taxon>
    </lineage>
</organism>
<comment type="similarity">
    <text evidence="1">Belongs to the protease inhibitor I20 (potato type II proteinase inhibitor) family.</text>
</comment>
<dbReference type="InterPro" id="IPR003465">
    <property type="entry name" value="Prot_inh_I20"/>
</dbReference>
<dbReference type="PANTHER" id="PTHR33832:SF15">
    <property type="entry name" value="SERINE-TYPE ENDOPEPTIDASE INHIBITOR"/>
    <property type="match status" value="1"/>
</dbReference>
<keyword evidence="4" id="KW-0732">Signal</keyword>
<dbReference type="InterPro" id="IPR051391">
    <property type="entry name" value="Protease_inhibitor_I20"/>
</dbReference>
<evidence type="ECO:0000256" key="4">
    <source>
        <dbReference type="SAM" id="SignalP"/>
    </source>
</evidence>
<accession>A0AAN7GK66</accession>
<gene>
    <name evidence="5" type="ORF">SAY87_024636</name>
</gene>
<evidence type="ECO:0000313" key="6">
    <source>
        <dbReference type="Proteomes" id="UP001345219"/>
    </source>
</evidence>
<feature type="chain" id="PRO_5042932122" evidence="4">
    <location>
        <begin position="22"/>
        <end position="80"/>
    </location>
</feature>
<dbReference type="EMBL" id="JAXIOK010000024">
    <property type="protein sequence ID" value="KAK4741048.1"/>
    <property type="molecule type" value="Genomic_DNA"/>
</dbReference>
<evidence type="ECO:0000256" key="2">
    <source>
        <dbReference type="ARBA" id="ARBA00022690"/>
    </source>
</evidence>
<dbReference type="Proteomes" id="UP001345219">
    <property type="component" value="Chromosome 19"/>
</dbReference>
<evidence type="ECO:0000256" key="1">
    <source>
        <dbReference type="ARBA" id="ARBA00007766"/>
    </source>
</evidence>
<comment type="caution">
    <text evidence="5">The sequence shown here is derived from an EMBL/GenBank/DDBJ whole genome shotgun (WGS) entry which is preliminary data.</text>
</comment>
<protein>
    <submittedName>
        <fullName evidence="5">Uncharacterized protein</fullName>
    </submittedName>
</protein>
<reference evidence="5 6" key="1">
    <citation type="journal article" date="2023" name="Hortic Res">
        <title>Pangenome of water caltrop reveals structural variations and asymmetric subgenome divergence after allopolyploidization.</title>
        <authorList>
            <person name="Zhang X."/>
            <person name="Chen Y."/>
            <person name="Wang L."/>
            <person name="Yuan Y."/>
            <person name="Fang M."/>
            <person name="Shi L."/>
            <person name="Lu R."/>
            <person name="Comes H.P."/>
            <person name="Ma Y."/>
            <person name="Chen Y."/>
            <person name="Huang G."/>
            <person name="Zhou Y."/>
            <person name="Zheng Z."/>
            <person name="Qiu Y."/>
        </authorList>
    </citation>
    <scope>NUCLEOTIDE SEQUENCE [LARGE SCALE GENOMIC DNA]</scope>
    <source>
        <tissue evidence="5">Roots</tissue>
    </source>
</reference>
<dbReference type="AlphaFoldDB" id="A0AAN7GK66"/>
<name>A0AAN7GK66_9MYRT</name>
<dbReference type="Pfam" id="PF02428">
    <property type="entry name" value="Prot_inhib_II"/>
    <property type="match status" value="1"/>
</dbReference>
<dbReference type="PANTHER" id="PTHR33832">
    <property type="entry name" value="SERINE-TYPE ENDOPEPTIDASE INHIBITOR"/>
    <property type="match status" value="1"/>
</dbReference>
<dbReference type="GO" id="GO:0004867">
    <property type="term" value="F:serine-type endopeptidase inhibitor activity"/>
    <property type="evidence" value="ECO:0007669"/>
    <property type="project" value="UniProtKB-KW"/>
</dbReference>
<dbReference type="SUPFAM" id="SSF100897">
    <property type="entry name" value="Plant proteinase inhibitors"/>
    <property type="match status" value="1"/>
</dbReference>
<dbReference type="Gene3D" id="3.30.60.30">
    <property type="match status" value="1"/>
</dbReference>
<feature type="signal peptide" evidence="4">
    <location>
        <begin position="1"/>
        <end position="21"/>
    </location>
</feature>
<proteinExistence type="inferred from homology"/>